<dbReference type="EMBL" id="MOOB01000223">
    <property type="protein sequence ID" value="OQE64561.1"/>
    <property type="molecule type" value="Genomic_DNA"/>
</dbReference>
<dbReference type="InterPro" id="IPR051783">
    <property type="entry name" value="NAD(P)-dependent_oxidoreduct"/>
</dbReference>
<gene>
    <name evidence="2" type="ORF">PENNAL_c0223G06026</name>
</gene>
<protein>
    <recommendedName>
        <fullName evidence="1">NAD-dependent epimerase/dehydratase domain-containing protein</fullName>
    </recommendedName>
</protein>
<proteinExistence type="predicted"/>
<dbReference type="AlphaFoldDB" id="A0A1V6WNV2"/>
<dbReference type="PANTHER" id="PTHR48079">
    <property type="entry name" value="PROTEIN YEEZ"/>
    <property type="match status" value="1"/>
</dbReference>
<reference evidence="3" key="1">
    <citation type="journal article" date="2017" name="Nat. Microbiol.">
        <title>Global analysis of biosynthetic gene clusters reveals vast potential of secondary metabolite production in Penicillium species.</title>
        <authorList>
            <person name="Nielsen J.C."/>
            <person name="Grijseels S."/>
            <person name="Prigent S."/>
            <person name="Ji B."/>
            <person name="Dainat J."/>
            <person name="Nielsen K.F."/>
            <person name="Frisvad J.C."/>
            <person name="Workman M."/>
            <person name="Nielsen J."/>
        </authorList>
    </citation>
    <scope>NUCLEOTIDE SEQUENCE [LARGE SCALE GENOMIC DNA]</scope>
    <source>
        <strain evidence="3">IBT 13039</strain>
    </source>
</reference>
<dbReference type="STRING" id="60175.A0A1V6WNV2"/>
<dbReference type="GO" id="GO:0004029">
    <property type="term" value="F:aldehyde dehydrogenase (NAD+) activity"/>
    <property type="evidence" value="ECO:0007669"/>
    <property type="project" value="TreeGrafter"/>
</dbReference>
<dbReference type="SUPFAM" id="SSF51735">
    <property type="entry name" value="NAD(P)-binding Rossmann-fold domains"/>
    <property type="match status" value="1"/>
</dbReference>
<keyword evidence="3" id="KW-1185">Reference proteome</keyword>
<accession>A0A1V6WNV2</accession>
<organism evidence="2 3">
    <name type="scientific">Penicillium nalgiovense</name>
    <dbReference type="NCBI Taxonomy" id="60175"/>
    <lineage>
        <taxon>Eukaryota</taxon>
        <taxon>Fungi</taxon>
        <taxon>Dikarya</taxon>
        <taxon>Ascomycota</taxon>
        <taxon>Pezizomycotina</taxon>
        <taxon>Eurotiomycetes</taxon>
        <taxon>Eurotiomycetidae</taxon>
        <taxon>Eurotiales</taxon>
        <taxon>Aspergillaceae</taxon>
        <taxon>Penicillium</taxon>
    </lineage>
</organism>
<dbReference type="InterPro" id="IPR036291">
    <property type="entry name" value="NAD(P)-bd_dom_sf"/>
</dbReference>
<dbReference type="InterPro" id="IPR001509">
    <property type="entry name" value="Epimerase_deHydtase"/>
</dbReference>
<dbReference type="PANTHER" id="PTHR48079:SF6">
    <property type="entry name" value="NAD(P)-BINDING DOMAIN-CONTAINING PROTEIN-RELATED"/>
    <property type="match status" value="1"/>
</dbReference>
<dbReference type="Gene3D" id="3.40.50.720">
    <property type="entry name" value="NAD(P)-binding Rossmann-like Domain"/>
    <property type="match status" value="1"/>
</dbReference>
<dbReference type="Proteomes" id="UP000191691">
    <property type="component" value="Unassembled WGS sequence"/>
</dbReference>
<evidence type="ECO:0000313" key="2">
    <source>
        <dbReference type="EMBL" id="OQE64561.1"/>
    </source>
</evidence>
<comment type="caution">
    <text evidence="2">The sequence shown here is derived from an EMBL/GenBank/DDBJ whole genome shotgun (WGS) entry which is preliminary data.</text>
</comment>
<dbReference type="GO" id="GO:0005737">
    <property type="term" value="C:cytoplasm"/>
    <property type="evidence" value="ECO:0007669"/>
    <property type="project" value="TreeGrafter"/>
</dbReference>
<dbReference type="OMA" id="ARSWVHI"/>
<dbReference type="Pfam" id="PF01370">
    <property type="entry name" value="Epimerase"/>
    <property type="match status" value="1"/>
</dbReference>
<name>A0A1V6WNV2_PENNA</name>
<feature type="domain" description="NAD-dependent epimerase/dehydratase" evidence="1">
    <location>
        <begin position="146"/>
        <end position="234"/>
    </location>
</feature>
<evidence type="ECO:0000313" key="3">
    <source>
        <dbReference type="Proteomes" id="UP000191691"/>
    </source>
</evidence>
<evidence type="ECO:0000259" key="1">
    <source>
        <dbReference type="Pfam" id="PF01370"/>
    </source>
</evidence>
<sequence length="353" mass="38320">MGAKIFITAGTGYVGGTVLDTLAKRHPEYSITALLRNVPEDFAARYPNVRIVRGTFDDEQLIADTAAENDIVIHGGKPKHLPSLEAHIAGLLRRSQPGPGFLIRLAGTGIIADWQNGPYAVLNPKVWSDIDDIDDITSFPDDYLHRTADKILQAAAAQYGDKLKTAIICPSGIYGQGRGPGNIRSLLIPEMCENIIELGYSFYALTGANRRSWIHVDDVANVYLKLVEAAVAGGGNAVWGKEGYYFATSQELSQLDLAREAGKILHTHGLIPTSEPKSLPVETVREMQGGSSWEPMGVYTWACNTRARADRARSLLGYAPSAPNVQSALEGDLLDAVEHVKQNGPRYCPGLRL</sequence>